<evidence type="ECO:0000313" key="2">
    <source>
        <dbReference type="EMBL" id="CAD5217239.1"/>
    </source>
</evidence>
<sequence length="139" mass="15673">MHTATSSFLYDCVDRTHPLPQKGVTVVANVAMPRDLYTNSYRTSDIAPFLPVPTFFIRKYGNRRLNNTPEHGIVNIVARTRTMLDAYIHNNGMNMVIPQVMEPAPPAHQQQSALLAHQEQHEQDRPEQPEDQFGHGGVA</sequence>
<evidence type="ECO:0000313" key="3">
    <source>
        <dbReference type="Proteomes" id="UP000614601"/>
    </source>
</evidence>
<proteinExistence type="predicted"/>
<dbReference type="AlphaFoldDB" id="A0A811KPJ0"/>
<name>A0A811KPJ0_9BILA</name>
<gene>
    <name evidence="2" type="ORF">BOKJ2_LOCUS6988</name>
</gene>
<dbReference type="Proteomes" id="UP000614601">
    <property type="component" value="Unassembled WGS sequence"/>
</dbReference>
<organism evidence="2 3">
    <name type="scientific">Bursaphelenchus okinawaensis</name>
    <dbReference type="NCBI Taxonomy" id="465554"/>
    <lineage>
        <taxon>Eukaryota</taxon>
        <taxon>Metazoa</taxon>
        <taxon>Ecdysozoa</taxon>
        <taxon>Nematoda</taxon>
        <taxon>Chromadorea</taxon>
        <taxon>Rhabditida</taxon>
        <taxon>Tylenchina</taxon>
        <taxon>Tylenchomorpha</taxon>
        <taxon>Aphelenchoidea</taxon>
        <taxon>Aphelenchoididae</taxon>
        <taxon>Bursaphelenchus</taxon>
    </lineage>
</organism>
<comment type="caution">
    <text evidence="2">The sequence shown here is derived from an EMBL/GenBank/DDBJ whole genome shotgun (WGS) entry which is preliminary data.</text>
</comment>
<keyword evidence="3" id="KW-1185">Reference proteome</keyword>
<dbReference type="EMBL" id="CAJFCW020000003">
    <property type="protein sequence ID" value="CAG9107384.1"/>
    <property type="molecule type" value="Genomic_DNA"/>
</dbReference>
<protein>
    <submittedName>
        <fullName evidence="2">Uncharacterized protein</fullName>
    </submittedName>
</protein>
<dbReference type="Proteomes" id="UP000783686">
    <property type="component" value="Unassembled WGS sequence"/>
</dbReference>
<feature type="region of interest" description="Disordered" evidence="1">
    <location>
        <begin position="102"/>
        <end position="139"/>
    </location>
</feature>
<accession>A0A811KPJ0</accession>
<dbReference type="EMBL" id="CAJFDH010000003">
    <property type="protein sequence ID" value="CAD5217239.1"/>
    <property type="molecule type" value="Genomic_DNA"/>
</dbReference>
<feature type="compositionally biased region" description="Basic and acidic residues" evidence="1">
    <location>
        <begin position="118"/>
        <end position="128"/>
    </location>
</feature>
<reference evidence="2" key="1">
    <citation type="submission" date="2020-09" db="EMBL/GenBank/DDBJ databases">
        <authorList>
            <person name="Kikuchi T."/>
        </authorList>
    </citation>
    <scope>NUCLEOTIDE SEQUENCE</scope>
    <source>
        <strain evidence="2">SH1</strain>
    </source>
</reference>
<feature type="compositionally biased region" description="Low complexity" evidence="1">
    <location>
        <begin position="107"/>
        <end position="117"/>
    </location>
</feature>
<evidence type="ECO:0000256" key="1">
    <source>
        <dbReference type="SAM" id="MobiDB-lite"/>
    </source>
</evidence>